<dbReference type="Proteomes" id="UP000035579">
    <property type="component" value="Chromosome"/>
</dbReference>
<dbReference type="AlphaFoldDB" id="A0AAC8TI07"/>
<dbReference type="EMBL" id="CP011509">
    <property type="protein sequence ID" value="AKJ06703.1"/>
    <property type="molecule type" value="Genomic_DNA"/>
</dbReference>
<dbReference type="InterPro" id="IPR030916">
    <property type="entry name" value="ELWxxDGT_rpt"/>
</dbReference>
<dbReference type="InterPro" id="IPR003410">
    <property type="entry name" value="HYR_dom"/>
</dbReference>
<dbReference type="PANTHER" id="PTHR24273:SF32">
    <property type="entry name" value="HYALIN"/>
    <property type="match status" value="1"/>
</dbReference>
<protein>
    <submittedName>
        <fullName evidence="3">Flagellar hook-length control protein FliK</fullName>
    </submittedName>
</protein>
<evidence type="ECO:0000313" key="4">
    <source>
        <dbReference type="Proteomes" id="UP000035579"/>
    </source>
</evidence>
<evidence type="ECO:0000313" key="3">
    <source>
        <dbReference type="EMBL" id="AKJ06703.1"/>
    </source>
</evidence>
<reference evidence="3 4" key="1">
    <citation type="submission" date="2015-05" db="EMBL/GenBank/DDBJ databases">
        <title>Genome assembly of Archangium gephyra DSM 2261.</title>
        <authorList>
            <person name="Sharma G."/>
            <person name="Subramanian S."/>
        </authorList>
    </citation>
    <scope>NUCLEOTIDE SEQUENCE [LARGE SCALE GENOMIC DNA]</scope>
    <source>
        <strain evidence="3 4">DSM 2261</strain>
    </source>
</reference>
<dbReference type="Pfam" id="PF02494">
    <property type="entry name" value="HYR"/>
    <property type="match status" value="2"/>
</dbReference>
<name>A0AAC8TI07_9BACT</name>
<gene>
    <name evidence="3" type="ORF">AA314_08329</name>
</gene>
<evidence type="ECO:0000259" key="2">
    <source>
        <dbReference type="PROSITE" id="PS50825"/>
    </source>
</evidence>
<sequence>METRREHAAWRGNPNMQRRRYPGPEAILLALLTGLIAGCAPSQPTGPDETQLQERHQRLSGSEPYLVRDLNPTGQGSRPDGGAVAAQDRVFFARNAAESELWKSDGTQAGTVLVKRFQYDQYKLQLLSAMEGTVFFQDLLHSTLWKSDGTEAGTVRLTPVNHSTNMGNLPLVRDSAVLNGRLYLLTATSLWVSDGTATGTVSIKTLPVDSTSPSGRLVAANGLLFFTVYPPSGGAELWKSDGTAAGTARLKAISNEPVLSRASTHELVALNSTLFVTAYSDSLWSLWKSDGTVDGTVILQDGLPSIGGLTISNGRLYYETTSALWTTDGTKDGTRSLTSRAVTTNSLMATSGGLVFSLYQDDTGVTLWRSNGTVADTTPLADPCPGSTHGSPARLAGVNGVAFFSLSCGTAHTGLWKSDGTASGTRRVTDTSLWTGDNSTPTPTGTISVDMGGTLFFWADDDRHGLEPWKSDGTASSTVLVRDIIPTPASSNPHDFVAMGGSVFFTAEDSRNGLGLWKSDGTADGTVRLTSLSPWDNTALLTPVNGTLFFAQHSGQLWKSDGTTAGTLKVRSFTPSMGSDVKLLALTDFGGTLFFALQDDGRTELWKSDGSEAGTMRVKELPRISMEELPNSGKETQVAYPRVVNGSLFFIVGYPAENMELWKSDGTEAGTVRVKTLFNGYSRFWTWMHSVAVADGKYFALIGSDLWMSNGTEAGTTLLTNVMERVHPIALAEANGTLLLLSSETNSRGDSDIGLWKSNGMAGGTTRLRTLFSKANQLVGFLYSANVRGRQYLILYSPERKDYELWRSDGTAESTSFVYPMELSSSTSTGLIDFAPLSQTPPLFAEVGKRLLFVRNGGQGRELWALPLAPVDCPSPALVVQASGPNGAHVEFPTIRRADDVDPALSITYSHASGSLFPLGDTPVTLTASHPAYPANTCTFSISVRDSLGPTVQCPANLSVDAPLGKDGVSIQYPPATAADAVSTPVLEYSHASGSTFPIGITTVEVKATDAAGNVTTCAFKVDVAPPLQRCGCGSTSPAAAFGWLMVLVPLVLRRRGARG</sequence>
<dbReference type="NCBIfam" id="TIGR04534">
    <property type="entry name" value="ELWxxDGT_rpt"/>
    <property type="match status" value="1"/>
</dbReference>
<organism evidence="3 4">
    <name type="scientific">Archangium gephyra</name>
    <dbReference type="NCBI Taxonomy" id="48"/>
    <lineage>
        <taxon>Bacteria</taxon>
        <taxon>Pseudomonadati</taxon>
        <taxon>Myxococcota</taxon>
        <taxon>Myxococcia</taxon>
        <taxon>Myxococcales</taxon>
        <taxon>Cystobacterineae</taxon>
        <taxon>Archangiaceae</taxon>
        <taxon>Archangium</taxon>
    </lineage>
</organism>
<keyword evidence="3" id="KW-0969">Cilium</keyword>
<keyword evidence="3" id="KW-0282">Flagellum</keyword>
<keyword evidence="3" id="KW-0966">Cell projection</keyword>
<feature type="domain" description="HYR" evidence="2">
    <location>
        <begin position="945"/>
        <end position="1026"/>
    </location>
</feature>
<keyword evidence="1" id="KW-0677">Repeat</keyword>
<dbReference type="SUPFAM" id="SSF69304">
    <property type="entry name" value="Tricorn protease N-terminal domain"/>
    <property type="match status" value="1"/>
</dbReference>
<proteinExistence type="predicted"/>
<accession>A0AAC8TI07</accession>
<evidence type="ECO:0000256" key="1">
    <source>
        <dbReference type="ARBA" id="ARBA00022737"/>
    </source>
</evidence>
<dbReference type="PROSITE" id="PS50825">
    <property type="entry name" value="HYR"/>
    <property type="match status" value="1"/>
</dbReference>
<dbReference type="PANTHER" id="PTHR24273">
    <property type="entry name" value="FI04643P-RELATED"/>
    <property type="match status" value="1"/>
</dbReference>
<dbReference type="KEGG" id="age:AA314_08329"/>